<dbReference type="Gene3D" id="2.160.20.10">
    <property type="entry name" value="Single-stranded right-handed beta-helix, Pectin lyase-like"/>
    <property type="match status" value="1"/>
</dbReference>
<protein>
    <recommendedName>
        <fullName evidence="2">Right handed beta helix domain-containing protein</fullName>
    </recommendedName>
</protein>
<dbReference type="SUPFAM" id="SSF51126">
    <property type="entry name" value="Pectin lyase-like"/>
    <property type="match status" value="1"/>
</dbReference>
<accession>A0A0F9N1L5</accession>
<gene>
    <name evidence="1" type="ORF">LCGC14_1316530</name>
</gene>
<name>A0A0F9N1L5_9ZZZZ</name>
<sequence length="312" mass="32787">MARAGPVTGDFTGDRRYLGQVQFAQAVTGMMNVPGTGQIWYVDKNKTSGTTGDGKTWLRAFLTVTEGIAALSNYDVLMIAPGNYDEDNTLSLSGLYGVKILGFANGMNWGEGSTCIRDVTSTDDILDIDGCRSIEISGISFINSGAYDAINIGATTGCYSIHIHHCAFTGDTGGGATGLYGVYMHSGKAPDTYIHDCKFFHYATVGIDMMVNNQRGVVHDCFFIVSNGGIGINVTPMTSSYHGIWRCNFLGAIGDNGDQGIDVGDVSLPGRLMVADCIFAGCVMTGGGTDAEIGCVKNYASSATGGAIEDPT</sequence>
<dbReference type="InterPro" id="IPR011050">
    <property type="entry name" value="Pectin_lyase_fold/virulence"/>
</dbReference>
<evidence type="ECO:0000313" key="1">
    <source>
        <dbReference type="EMBL" id="KKM82740.1"/>
    </source>
</evidence>
<dbReference type="InterPro" id="IPR012334">
    <property type="entry name" value="Pectin_lyas_fold"/>
</dbReference>
<organism evidence="1">
    <name type="scientific">marine sediment metagenome</name>
    <dbReference type="NCBI Taxonomy" id="412755"/>
    <lineage>
        <taxon>unclassified sequences</taxon>
        <taxon>metagenomes</taxon>
        <taxon>ecological metagenomes</taxon>
    </lineage>
</organism>
<reference evidence="1" key="1">
    <citation type="journal article" date="2015" name="Nature">
        <title>Complex archaea that bridge the gap between prokaryotes and eukaryotes.</title>
        <authorList>
            <person name="Spang A."/>
            <person name="Saw J.H."/>
            <person name="Jorgensen S.L."/>
            <person name="Zaremba-Niedzwiedzka K."/>
            <person name="Martijn J."/>
            <person name="Lind A.E."/>
            <person name="van Eijk R."/>
            <person name="Schleper C."/>
            <person name="Guy L."/>
            <person name="Ettema T.J."/>
        </authorList>
    </citation>
    <scope>NUCLEOTIDE SEQUENCE</scope>
</reference>
<comment type="caution">
    <text evidence="1">The sequence shown here is derived from an EMBL/GenBank/DDBJ whole genome shotgun (WGS) entry which is preliminary data.</text>
</comment>
<evidence type="ECO:0008006" key="2">
    <source>
        <dbReference type="Google" id="ProtNLM"/>
    </source>
</evidence>
<proteinExistence type="predicted"/>
<dbReference type="EMBL" id="LAZR01007815">
    <property type="protein sequence ID" value="KKM82740.1"/>
    <property type="molecule type" value="Genomic_DNA"/>
</dbReference>
<dbReference type="AlphaFoldDB" id="A0A0F9N1L5"/>